<dbReference type="PROSITE" id="PS51257">
    <property type="entry name" value="PROKAR_LIPOPROTEIN"/>
    <property type="match status" value="1"/>
</dbReference>
<feature type="domain" description="Penicillin-binding protein transpeptidase" evidence="8">
    <location>
        <begin position="52"/>
        <end position="279"/>
    </location>
</feature>
<organism evidence="9 10">
    <name type="scientific">Lutispora saccharofermentans</name>
    <dbReference type="NCBI Taxonomy" id="3024236"/>
    <lineage>
        <taxon>Bacteria</taxon>
        <taxon>Bacillati</taxon>
        <taxon>Bacillota</taxon>
        <taxon>Clostridia</taxon>
        <taxon>Lutisporales</taxon>
        <taxon>Lutisporaceae</taxon>
        <taxon>Lutispora</taxon>
    </lineage>
</organism>
<keyword evidence="10" id="KW-1185">Reference proteome</keyword>
<dbReference type="InterPro" id="IPR012338">
    <property type="entry name" value="Beta-lactam/transpept-like"/>
</dbReference>
<comment type="catalytic activity">
    <reaction evidence="1">
        <text>a beta-lactam + H2O = a substituted beta-amino acid</text>
        <dbReference type="Rhea" id="RHEA:20401"/>
        <dbReference type="ChEBI" id="CHEBI:15377"/>
        <dbReference type="ChEBI" id="CHEBI:35627"/>
        <dbReference type="ChEBI" id="CHEBI:140347"/>
        <dbReference type="EC" id="3.5.2.6"/>
    </reaction>
</comment>
<evidence type="ECO:0000313" key="10">
    <source>
        <dbReference type="Proteomes" id="UP001651880"/>
    </source>
</evidence>
<evidence type="ECO:0000313" key="9">
    <source>
        <dbReference type="EMBL" id="MCQ1529936.1"/>
    </source>
</evidence>
<comment type="caution">
    <text evidence="9">The sequence shown here is derived from an EMBL/GenBank/DDBJ whole genome shotgun (WGS) entry which is preliminary data.</text>
</comment>
<evidence type="ECO:0000256" key="7">
    <source>
        <dbReference type="SAM" id="SignalP"/>
    </source>
</evidence>
<dbReference type="Pfam" id="PF00905">
    <property type="entry name" value="Transpeptidase"/>
    <property type="match status" value="1"/>
</dbReference>
<dbReference type="InterPro" id="IPR001460">
    <property type="entry name" value="PCN-bd_Tpept"/>
</dbReference>
<reference evidence="9 10" key="1">
    <citation type="submission" date="2021-10" db="EMBL/GenBank/DDBJ databases">
        <title>Lutispora strain m25 sp. nov., a thermophilic, non-spore-forming bacterium isolated from a lab-scale methanogenic bioreactor digesting anaerobic sludge.</title>
        <authorList>
            <person name="El Houari A."/>
            <person name="Mcdonald J."/>
        </authorList>
    </citation>
    <scope>NUCLEOTIDE SEQUENCE [LARGE SCALE GENOMIC DNA]</scope>
    <source>
        <strain evidence="10">m25</strain>
    </source>
</reference>
<dbReference type="SUPFAM" id="SSF56601">
    <property type="entry name" value="beta-lactamase/transpeptidase-like"/>
    <property type="match status" value="1"/>
</dbReference>
<evidence type="ECO:0000256" key="6">
    <source>
        <dbReference type="ARBA" id="ARBA00023251"/>
    </source>
</evidence>
<evidence type="ECO:0000256" key="2">
    <source>
        <dbReference type="ARBA" id="ARBA00007898"/>
    </source>
</evidence>
<feature type="chain" id="PRO_5047254277" description="beta-lactamase" evidence="7">
    <location>
        <begin position="25"/>
        <end position="284"/>
    </location>
</feature>
<protein>
    <recommendedName>
        <fullName evidence="3">beta-lactamase</fullName>
        <ecNumber evidence="3">3.5.2.6</ecNumber>
    </recommendedName>
</protein>
<evidence type="ECO:0000256" key="3">
    <source>
        <dbReference type="ARBA" id="ARBA00012865"/>
    </source>
</evidence>
<keyword evidence="5" id="KW-0378">Hydrolase</keyword>
<keyword evidence="6" id="KW-0046">Antibiotic resistance</keyword>
<sequence length="284" mass="32286">MIRKIMLTFLFLTFLVATIGCSSATDTSKEMNSTEKVLNEDLSKYFTGYEGSFVLFDKNKNEYTIFNQSKSQKQVPPCSTFKIINSLIGLETKVLEDENTSFKWDGTDYSIESWNKDQTLKSAVSNSVVWYFQILASKIGEDKMQDYINKVNYGNKDISGGITKFWLQSSLKISPIEQVDILRKFYDYQLPFSKRNIDIVKDVIVLTTENGIKLSGKTGSGSKPENNAPESKYINGWFVGYIEKNEDVYFFATNIEANETAEKSAGGQEAKEITLKILKDKNYL</sequence>
<comment type="similarity">
    <text evidence="2">Belongs to the class-D beta-lactamase family.</text>
</comment>
<gene>
    <name evidence="9" type="primary">blaOXA</name>
    <name evidence="9" type="ORF">LJD61_10320</name>
</gene>
<dbReference type="NCBIfam" id="NF012161">
    <property type="entry name" value="bla_class_D_main"/>
    <property type="match status" value="1"/>
</dbReference>
<dbReference type="EMBL" id="JAJEKE010000008">
    <property type="protein sequence ID" value="MCQ1529936.1"/>
    <property type="molecule type" value="Genomic_DNA"/>
</dbReference>
<proteinExistence type="inferred from homology"/>
<dbReference type="PANTHER" id="PTHR30627">
    <property type="entry name" value="PEPTIDOGLYCAN D,D-TRANSPEPTIDASE"/>
    <property type="match status" value="1"/>
</dbReference>
<name>A0ABT1NJ76_9FIRM</name>
<keyword evidence="4 7" id="KW-0732">Signal</keyword>
<evidence type="ECO:0000256" key="1">
    <source>
        <dbReference type="ARBA" id="ARBA00001526"/>
    </source>
</evidence>
<evidence type="ECO:0000259" key="8">
    <source>
        <dbReference type="Pfam" id="PF00905"/>
    </source>
</evidence>
<dbReference type="RefSeq" id="WP_255227456.1">
    <property type="nucleotide sequence ID" value="NZ_JAJEKE010000008.1"/>
</dbReference>
<evidence type="ECO:0000256" key="4">
    <source>
        <dbReference type="ARBA" id="ARBA00022729"/>
    </source>
</evidence>
<dbReference type="Gene3D" id="3.40.710.10">
    <property type="entry name" value="DD-peptidase/beta-lactamase superfamily"/>
    <property type="match status" value="1"/>
</dbReference>
<accession>A0ABT1NJ76</accession>
<dbReference type="Proteomes" id="UP001651880">
    <property type="component" value="Unassembled WGS sequence"/>
</dbReference>
<dbReference type="PANTHER" id="PTHR30627:SF6">
    <property type="entry name" value="BETA-LACTAMASE YBXI-RELATED"/>
    <property type="match status" value="1"/>
</dbReference>
<dbReference type="EC" id="3.5.2.6" evidence="3"/>
<feature type="signal peptide" evidence="7">
    <location>
        <begin position="1"/>
        <end position="24"/>
    </location>
</feature>
<dbReference type="InterPro" id="IPR050515">
    <property type="entry name" value="Beta-lactam/transpept"/>
</dbReference>
<evidence type="ECO:0000256" key="5">
    <source>
        <dbReference type="ARBA" id="ARBA00022801"/>
    </source>
</evidence>